<dbReference type="Proteomes" id="UP001497516">
    <property type="component" value="Chromosome 5"/>
</dbReference>
<name>A0AAV2ETC2_9ROSI</name>
<dbReference type="InterPro" id="IPR025558">
    <property type="entry name" value="DUF4283"/>
</dbReference>
<sequence>MFCRQWRSALVVKALGRSVSDTLMVRRLQSIWAKAGTIQVTSAKNGYFLVRFTSGMDYERAITGGPWLVDDKYLTVHQCVT</sequence>
<organism evidence="2 3">
    <name type="scientific">Linum trigynum</name>
    <dbReference type="NCBI Taxonomy" id="586398"/>
    <lineage>
        <taxon>Eukaryota</taxon>
        <taxon>Viridiplantae</taxon>
        <taxon>Streptophyta</taxon>
        <taxon>Embryophyta</taxon>
        <taxon>Tracheophyta</taxon>
        <taxon>Spermatophyta</taxon>
        <taxon>Magnoliopsida</taxon>
        <taxon>eudicotyledons</taxon>
        <taxon>Gunneridae</taxon>
        <taxon>Pentapetalae</taxon>
        <taxon>rosids</taxon>
        <taxon>fabids</taxon>
        <taxon>Malpighiales</taxon>
        <taxon>Linaceae</taxon>
        <taxon>Linum</taxon>
    </lineage>
</organism>
<gene>
    <name evidence="2" type="ORF">LTRI10_LOCUS29882</name>
</gene>
<dbReference type="PANTHER" id="PTHR31286">
    <property type="entry name" value="GLYCINE-RICH CELL WALL STRUCTURAL PROTEIN 1.8-LIKE"/>
    <property type="match status" value="1"/>
</dbReference>
<dbReference type="EMBL" id="OZ034818">
    <property type="protein sequence ID" value="CAL1388992.1"/>
    <property type="molecule type" value="Genomic_DNA"/>
</dbReference>
<dbReference type="AlphaFoldDB" id="A0AAV2ETC2"/>
<feature type="domain" description="DUF4283" evidence="1">
    <location>
        <begin position="5"/>
        <end position="78"/>
    </location>
</feature>
<evidence type="ECO:0000313" key="3">
    <source>
        <dbReference type="Proteomes" id="UP001497516"/>
    </source>
</evidence>
<evidence type="ECO:0000313" key="2">
    <source>
        <dbReference type="EMBL" id="CAL1388992.1"/>
    </source>
</evidence>
<evidence type="ECO:0000259" key="1">
    <source>
        <dbReference type="Pfam" id="PF14111"/>
    </source>
</evidence>
<reference evidence="2 3" key="1">
    <citation type="submission" date="2024-04" db="EMBL/GenBank/DDBJ databases">
        <authorList>
            <person name="Fracassetti M."/>
        </authorList>
    </citation>
    <scope>NUCLEOTIDE SEQUENCE [LARGE SCALE GENOMIC DNA]</scope>
</reference>
<protein>
    <recommendedName>
        <fullName evidence="1">DUF4283 domain-containing protein</fullName>
    </recommendedName>
</protein>
<proteinExistence type="predicted"/>
<dbReference type="PANTHER" id="PTHR31286:SF173">
    <property type="entry name" value="DUF4283 DOMAIN-CONTAINING PROTEIN"/>
    <property type="match status" value="1"/>
</dbReference>
<dbReference type="InterPro" id="IPR040256">
    <property type="entry name" value="At4g02000-like"/>
</dbReference>
<accession>A0AAV2ETC2</accession>
<keyword evidence="3" id="KW-1185">Reference proteome</keyword>
<dbReference type="Pfam" id="PF14111">
    <property type="entry name" value="DUF4283"/>
    <property type="match status" value="1"/>
</dbReference>